<sequence length="1330" mass="144895">MGDPVVPATGENFQEQADFIDPQKSGLDFIRIYRNHWALGSVRPNHGWGSQWSHNHAIVLNVTGGVATMVFGNGFEREFNRNPAGEWVAKQPGDSMSQASGFWNVKYAEDDSKFKFDSAGKLLERRYRNGWIVSYEYFGAALTGIRNHFGRSITFERNGGRFVERMNRPDGSIISYSYAGISAESFSLSAVSYGGSYTKKYVYENSKYPLLLTGLIDEDGKRYASFNYDDQGRTLKAAHAGDVLAYEFDYSNIASGKALVKDAQGQRREFGFARQDGSMVITTASAVPALAYDPVATRTVNSAGLVSTEQSFAGRRNIYDWNEQRKLPVKVTHAAGSADERAVSTDWHLVFRRPIRIKDGSRVTEYDYDAYGNLTSERLYDAAQADGASKALVRTWEYDGWRLVSSSDFNGAKTIYNYGYPFGPKPLEVQNPLGHTTSYYYQDGYLSYMRRPNDVSYDIVSGADPRRLVTQVSSSGLSWNYQYNQIGKISRKSEPSGYYVDYFYDDAHRLSTWRDNRGGSGRYAYDGFNNVLLSEVKDAAGKVVWLEQKKYNTFNQLESVQSGNEKNIYAYDPDGRVTSETNALQQRYEYDRNAFGLTTKITDPYKKTASFAYDGLGVMKSATDYAGVATTYTNDLRGNPTREMVSDIGTLDVQYDAMGRAIQWTDALARTTKVSRDALGRTTRLLFSDGKQSVLRYDLTGATYNANNAPKASVGALSELLDPGVTTRFRYDVMGRIMGKTQILASSGDTRSVGYSYVEAGSGGAGALASIAYPSGRRLQFQYDATGQLVGLRWNGQILLSGITWNPMGQPTGWTWAAGNLKEQRSYSVAGRLTSSRVLPQLNWDAAGRLTGLQQQHMLPAASGGAAQQVLLSSAFTYDALGRLTGSAHSLPASAALPKGWGLGDTVGATSSGYSLDANGNRSQSFHSSVAGAGTAKLERVYQPVPGSNRLKGYTETFTPAGAAARRTDVTYAQDATGALTKKGDSYLHYGADGRIARAGATSDPQNALAVGYITNALGQRVLKSDARISGTNANSAITLQTVYADDGIGSTVLGQYGNRRSSNSGAPAGEMDSTEVIWLPTVSGPLPVAAQINGRLYAIDADHLNTPRRLTNTQGQVVWQWLTTGFGEANPTTGFTGYAQSGESTGRNYSEPVRFDLRYPGQVWDEETGLNYNLHRYYDPATGRYIHADPIGLEGGWNRFLYAKGNPSSYYDPTGEFAMVIPFVPAVISGADIAIGIGLGTLGYGLDRMFAKPGNESRPVDAPAGTKPIDQMGIGRGDVHDIKDGVGAGARDWTGIAPNGDVVTSGRNGRAVNHGPADQFTNRPTGLCR</sequence>
<dbReference type="InterPro" id="IPR006530">
    <property type="entry name" value="YD"/>
</dbReference>
<dbReference type="PANTHER" id="PTHR32305:SF15">
    <property type="entry name" value="PROTEIN RHSA-RELATED"/>
    <property type="match status" value="1"/>
</dbReference>
<dbReference type="InterPro" id="IPR050708">
    <property type="entry name" value="T6SS_VgrG/RHS"/>
</dbReference>
<dbReference type="InterPro" id="IPR031325">
    <property type="entry name" value="RHS_repeat"/>
</dbReference>
<dbReference type="EMBL" id="FNJL01000003">
    <property type="protein sequence ID" value="SDO73892.1"/>
    <property type="molecule type" value="Genomic_DNA"/>
</dbReference>
<proteinExistence type="predicted"/>
<protein>
    <submittedName>
        <fullName evidence="3">RHS repeat-associated core domain-containing protein</fullName>
    </submittedName>
</protein>
<dbReference type="PANTHER" id="PTHR32305">
    <property type="match status" value="1"/>
</dbReference>
<dbReference type="NCBIfam" id="TIGR03696">
    <property type="entry name" value="Rhs_assc_core"/>
    <property type="match status" value="1"/>
</dbReference>
<dbReference type="RefSeq" id="WP_167361181.1">
    <property type="nucleotide sequence ID" value="NZ_FNJL01000003.1"/>
</dbReference>
<dbReference type="InterPro" id="IPR045351">
    <property type="entry name" value="DUF6531"/>
</dbReference>
<keyword evidence="4" id="KW-1185">Reference proteome</keyword>
<dbReference type="Proteomes" id="UP000199317">
    <property type="component" value="Unassembled WGS sequence"/>
</dbReference>
<dbReference type="Gene3D" id="2.180.10.10">
    <property type="entry name" value="RHS repeat-associated core"/>
    <property type="match status" value="3"/>
</dbReference>
<reference evidence="4" key="1">
    <citation type="submission" date="2016-10" db="EMBL/GenBank/DDBJ databases">
        <authorList>
            <person name="Varghese N."/>
            <person name="Submissions S."/>
        </authorList>
    </citation>
    <scope>NUCLEOTIDE SEQUENCE [LARGE SCALE GENOMIC DNA]</scope>
    <source>
        <strain evidence="4">DSM 17101</strain>
    </source>
</reference>
<dbReference type="NCBIfam" id="TIGR01643">
    <property type="entry name" value="YD_repeat_2x"/>
    <property type="match status" value="2"/>
</dbReference>
<dbReference type="Pfam" id="PF20148">
    <property type="entry name" value="DUF6531"/>
    <property type="match status" value="1"/>
</dbReference>
<evidence type="ECO:0000259" key="2">
    <source>
        <dbReference type="Pfam" id="PF20148"/>
    </source>
</evidence>
<feature type="region of interest" description="Disordered" evidence="1">
    <location>
        <begin position="1256"/>
        <end position="1277"/>
    </location>
</feature>
<dbReference type="Pfam" id="PF05593">
    <property type="entry name" value="RHS_repeat"/>
    <property type="match status" value="2"/>
</dbReference>
<feature type="domain" description="DUF6531" evidence="2">
    <location>
        <begin position="2"/>
        <end position="70"/>
    </location>
</feature>
<evidence type="ECO:0000313" key="4">
    <source>
        <dbReference type="Proteomes" id="UP000199317"/>
    </source>
</evidence>
<dbReference type="InterPro" id="IPR022385">
    <property type="entry name" value="Rhs_assc_core"/>
</dbReference>
<evidence type="ECO:0000313" key="3">
    <source>
        <dbReference type="EMBL" id="SDO73892.1"/>
    </source>
</evidence>
<feature type="compositionally biased region" description="Polar residues" evidence="1">
    <location>
        <begin position="1320"/>
        <end position="1330"/>
    </location>
</feature>
<name>A0A1H0M095_9BURK</name>
<accession>A0A1H0M095</accession>
<evidence type="ECO:0000256" key="1">
    <source>
        <dbReference type="SAM" id="MobiDB-lite"/>
    </source>
</evidence>
<feature type="region of interest" description="Disordered" evidence="1">
    <location>
        <begin position="1298"/>
        <end position="1330"/>
    </location>
</feature>
<organism evidence="3 4">
    <name type="scientific">Paracidovorax cattleyae</name>
    <dbReference type="NCBI Taxonomy" id="80868"/>
    <lineage>
        <taxon>Bacteria</taxon>
        <taxon>Pseudomonadati</taxon>
        <taxon>Pseudomonadota</taxon>
        <taxon>Betaproteobacteria</taxon>
        <taxon>Burkholderiales</taxon>
        <taxon>Comamonadaceae</taxon>
        <taxon>Paracidovorax</taxon>
    </lineage>
</organism>
<gene>
    <name evidence="3" type="ORF">SAMN04489708_10367</name>
</gene>